<proteinExistence type="predicted"/>
<protein>
    <submittedName>
        <fullName evidence="1">Uncharacterized protein</fullName>
    </submittedName>
</protein>
<gene>
    <name evidence="1" type="ORF">JI746_09435</name>
</gene>
<keyword evidence="2" id="KW-1185">Reference proteome</keyword>
<dbReference type="EMBL" id="JAEQND010000004">
    <property type="protein sequence ID" value="MBL0425332.1"/>
    <property type="molecule type" value="Genomic_DNA"/>
</dbReference>
<name>A0ABS1JM89_9BURK</name>
<sequence length="270" mass="29058">MEIPGASVPATITVRGKYVRFDIDAATFGIRNYVFEATTNPLDMTNGVDTPVFASKAPNHRGLRLNGAVDLSLDEEVLEIARVGPGLSMKIQAKDCATGGVFQMEPERADGTATRIVHTLASASQGLTPFYFDNPRFRAREGDIVPFKDTTIAVPTRINIANDFSPRFVARDSAQVATRVNEPACSKTFISRVSGPQTIQHCGNRSIWDVASGGRMGFVSGEDSVEVAPSPTVCTHKCQAQNRVRGRSVVLGFPFPVPEASRLPLAPLAP</sequence>
<organism evidence="1 2">
    <name type="scientific">Ramlibacter alkalitolerans</name>
    <dbReference type="NCBI Taxonomy" id="2039631"/>
    <lineage>
        <taxon>Bacteria</taxon>
        <taxon>Pseudomonadati</taxon>
        <taxon>Pseudomonadota</taxon>
        <taxon>Betaproteobacteria</taxon>
        <taxon>Burkholderiales</taxon>
        <taxon>Comamonadaceae</taxon>
        <taxon>Ramlibacter</taxon>
    </lineage>
</organism>
<comment type="caution">
    <text evidence="1">The sequence shown here is derived from an EMBL/GenBank/DDBJ whole genome shotgun (WGS) entry which is preliminary data.</text>
</comment>
<evidence type="ECO:0000313" key="1">
    <source>
        <dbReference type="EMBL" id="MBL0425332.1"/>
    </source>
</evidence>
<accession>A0ABS1JM89</accession>
<reference evidence="1 2" key="1">
    <citation type="journal article" date="2017" name="Int. J. Syst. Evol. Microbiol.">
        <title>Ramlibacter alkalitolerans sp. nov., alkali-tolerant bacterium isolated from soil of ginseng.</title>
        <authorList>
            <person name="Lee D.H."/>
            <person name="Cha C.J."/>
        </authorList>
    </citation>
    <scope>NUCLEOTIDE SEQUENCE [LARGE SCALE GENOMIC DNA]</scope>
    <source>
        <strain evidence="1 2">KACC 19305</strain>
    </source>
</reference>
<dbReference type="Proteomes" id="UP000622707">
    <property type="component" value="Unassembled WGS sequence"/>
</dbReference>
<evidence type="ECO:0000313" key="2">
    <source>
        <dbReference type="Proteomes" id="UP000622707"/>
    </source>
</evidence>